<dbReference type="RefSeq" id="YP_010656147.1">
    <property type="nucleotide sequence ID" value="NC_070835.1"/>
</dbReference>
<dbReference type="GeneID" id="77932024"/>
<accession>A0A3G3M4I3</accession>
<evidence type="ECO:0000313" key="3">
    <source>
        <dbReference type="Proteomes" id="UP000279087"/>
    </source>
</evidence>
<feature type="compositionally biased region" description="Acidic residues" evidence="1">
    <location>
        <begin position="41"/>
        <end position="51"/>
    </location>
</feature>
<organism evidence="2 3">
    <name type="scientific">Arthrobacter phage Isolde</name>
    <dbReference type="NCBI Taxonomy" id="2419610"/>
    <lineage>
        <taxon>Viruses</taxon>
        <taxon>Duplodnaviria</taxon>
        <taxon>Heunggongvirae</taxon>
        <taxon>Uroviricota</taxon>
        <taxon>Caudoviricetes</taxon>
        <taxon>Isoldevirus</taxon>
        <taxon>Isoldevirus isolde</taxon>
    </lineage>
</organism>
<keyword evidence="3" id="KW-1185">Reference proteome</keyword>
<gene>
    <name evidence="2" type="primary">58</name>
    <name evidence="2" type="ORF">PBI_ISOLDE_58</name>
</gene>
<proteinExistence type="predicted"/>
<dbReference type="EMBL" id="MH910037">
    <property type="protein sequence ID" value="AYR01027.1"/>
    <property type="molecule type" value="Genomic_DNA"/>
</dbReference>
<feature type="region of interest" description="Disordered" evidence="1">
    <location>
        <begin position="31"/>
        <end position="51"/>
    </location>
</feature>
<dbReference type="Proteomes" id="UP000279087">
    <property type="component" value="Segment"/>
</dbReference>
<evidence type="ECO:0000313" key="2">
    <source>
        <dbReference type="EMBL" id="AYR01027.1"/>
    </source>
</evidence>
<reference evidence="2 3" key="1">
    <citation type="submission" date="2018-09" db="EMBL/GenBank/DDBJ databases">
        <authorList>
            <person name="Zack K."/>
            <person name="Stoner T.H."/>
            <person name="Garlena R.A."/>
            <person name="Russell D.A."/>
            <person name="Pope W.H."/>
            <person name="Jacobs-Sera D."/>
            <person name="Hatfull G.F."/>
        </authorList>
    </citation>
    <scope>NUCLEOTIDE SEQUENCE [LARGE SCALE GENOMIC DNA]</scope>
</reference>
<name>A0A3G3M4I3_9CAUD</name>
<evidence type="ECO:0000256" key="1">
    <source>
        <dbReference type="SAM" id="MobiDB-lite"/>
    </source>
</evidence>
<protein>
    <submittedName>
        <fullName evidence="2">Uncharacterized protein</fullName>
    </submittedName>
</protein>
<sequence length="51" mass="6002">MTKHYCPAQTFAGRYYVDPEPPEYCEAEVEEEGQFCPAHEEQDDYNPWGDE</sequence>
<dbReference type="KEGG" id="vg:77932024"/>